<evidence type="ECO:0000256" key="5">
    <source>
        <dbReference type="ARBA" id="ARBA00022989"/>
    </source>
</evidence>
<comment type="caution">
    <text evidence="9">The sequence shown here is derived from an EMBL/GenBank/DDBJ whole genome shotgun (WGS) entry which is preliminary data.</text>
</comment>
<dbReference type="Pfam" id="PF01694">
    <property type="entry name" value="Rhomboid"/>
    <property type="match status" value="1"/>
</dbReference>
<dbReference type="GO" id="GO:0016020">
    <property type="term" value="C:membrane"/>
    <property type="evidence" value="ECO:0007669"/>
    <property type="project" value="UniProtKB-SubCell"/>
</dbReference>
<protein>
    <recommendedName>
        <fullName evidence="8">Peptidase S54 rhomboid domain-containing protein</fullName>
    </recommendedName>
</protein>
<reference evidence="9 10" key="1">
    <citation type="submission" date="2019-11" db="EMBL/GenBank/DDBJ databases">
        <title>Whole genome sequence of Oryza granulata.</title>
        <authorList>
            <person name="Li W."/>
        </authorList>
    </citation>
    <scope>NUCLEOTIDE SEQUENCE [LARGE SCALE GENOMIC DNA]</scope>
    <source>
        <strain evidence="10">cv. Menghai</strain>
        <tissue evidence="9">Leaf</tissue>
    </source>
</reference>
<dbReference type="InterPro" id="IPR022764">
    <property type="entry name" value="Peptidase_S54_rhomboid_dom"/>
</dbReference>
<evidence type="ECO:0000313" key="10">
    <source>
        <dbReference type="Proteomes" id="UP000479710"/>
    </source>
</evidence>
<evidence type="ECO:0000256" key="1">
    <source>
        <dbReference type="ARBA" id="ARBA00004141"/>
    </source>
</evidence>
<keyword evidence="3" id="KW-0812">Transmembrane</keyword>
<evidence type="ECO:0000313" key="9">
    <source>
        <dbReference type="EMBL" id="KAF0918174.1"/>
    </source>
</evidence>
<feature type="region of interest" description="Disordered" evidence="7">
    <location>
        <begin position="136"/>
        <end position="176"/>
    </location>
</feature>
<dbReference type="Proteomes" id="UP000479710">
    <property type="component" value="Unassembled WGS sequence"/>
</dbReference>
<evidence type="ECO:0000256" key="7">
    <source>
        <dbReference type="SAM" id="MobiDB-lite"/>
    </source>
</evidence>
<comment type="subcellular location">
    <subcellularLocation>
        <location evidence="1">Membrane</location>
        <topology evidence="1">Multi-pass membrane protein</topology>
    </subcellularLocation>
</comment>
<dbReference type="Gene3D" id="1.20.1540.10">
    <property type="entry name" value="Rhomboid-like"/>
    <property type="match status" value="1"/>
</dbReference>
<dbReference type="PANTHER" id="PTHR43731">
    <property type="entry name" value="RHOMBOID PROTEASE"/>
    <property type="match status" value="1"/>
</dbReference>
<name>A0A6G1E1A5_9ORYZ</name>
<keyword evidence="5" id="KW-1133">Transmembrane helix</keyword>
<evidence type="ECO:0000256" key="4">
    <source>
        <dbReference type="ARBA" id="ARBA00022801"/>
    </source>
</evidence>
<evidence type="ECO:0000256" key="6">
    <source>
        <dbReference type="ARBA" id="ARBA00023136"/>
    </source>
</evidence>
<dbReference type="SUPFAM" id="SSF144091">
    <property type="entry name" value="Rhomboid-like"/>
    <property type="match status" value="1"/>
</dbReference>
<proteinExistence type="inferred from homology"/>
<keyword evidence="6" id="KW-0472">Membrane</keyword>
<dbReference type="OrthoDB" id="418595at2759"/>
<dbReference type="PANTHER" id="PTHR43731:SF14">
    <property type="entry name" value="PRESENILIN-ASSOCIATED RHOMBOID-LIKE PROTEIN, MITOCHONDRIAL"/>
    <property type="match status" value="1"/>
</dbReference>
<organism evidence="9 10">
    <name type="scientific">Oryza meyeriana var. granulata</name>
    <dbReference type="NCBI Taxonomy" id="110450"/>
    <lineage>
        <taxon>Eukaryota</taxon>
        <taxon>Viridiplantae</taxon>
        <taxon>Streptophyta</taxon>
        <taxon>Embryophyta</taxon>
        <taxon>Tracheophyta</taxon>
        <taxon>Spermatophyta</taxon>
        <taxon>Magnoliopsida</taxon>
        <taxon>Liliopsida</taxon>
        <taxon>Poales</taxon>
        <taxon>Poaceae</taxon>
        <taxon>BOP clade</taxon>
        <taxon>Oryzoideae</taxon>
        <taxon>Oryzeae</taxon>
        <taxon>Oryzinae</taxon>
        <taxon>Oryza</taxon>
        <taxon>Oryza meyeriana</taxon>
    </lineage>
</organism>
<keyword evidence="4" id="KW-0378">Hydrolase</keyword>
<dbReference type="InterPro" id="IPR050925">
    <property type="entry name" value="Rhomboid_protease_S54"/>
</dbReference>
<feature type="domain" description="Peptidase S54 rhomboid" evidence="8">
    <location>
        <begin position="87"/>
        <end position="120"/>
    </location>
</feature>
<dbReference type="AlphaFoldDB" id="A0A6G1E1A5"/>
<evidence type="ECO:0000259" key="8">
    <source>
        <dbReference type="Pfam" id="PF01694"/>
    </source>
</evidence>
<dbReference type="EMBL" id="SPHZ02000005">
    <property type="protein sequence ID" value="KAF0918174.1"/>
    <property type="molecule type" value="Genomic_DNA"/>
</dbReference>
<sequence>MDNGPDGAGAASQQNNSASAQKGLWKYIKKGDATSKVVGALDAIRQRDGVDARGANVVVFMLWRLLDLSFMRRHFMISLDNFKSGWLHTMLTSAFSHAESGHLITNMIGLYFFGSSTLGSLATEKTVTGWVTMDGSGHLSSDMEQQPLEEEGRQKNEDKDEQVTEDTSYKECRTGK</sequence>
<comment type="similarity">
    <text evidence="2">Belongs to the peptidase S54 family.</text>
</comment>
<evidence type="ECO:0000256" key="2">
    <source>
        <dbReference type="ARBA" id="ARBA00009045"/>
    </source>
</evidence>
<dbReference type="GO" id="GO:0004252">
    <property type="term" value="F:serine-type endopeptidase activity"/>
    <property type="evidence" value="ECO:0007669"/>
    <property type="project" value="InterPro"/>
</dbReference>
<keyword evidence="10" id="KW-1185">Reference proteome</keyword>
<accession>A0A6G1E1A5</accession>
<gene>
    <name evidence="9" type="ORF">E2562_023113</name>
</gene>
<evidence type="ECO:0000256" key="3">
    <source>
        <dbReference type="ARBA" id="ARBA00022692"/>
    </source>
</evidence>
<feature type="compositionally biased region" description="Basic and acidic residues" evidence="7">
    <location>
        <begin position="150"/>
        <end position="176"/>
    </location>
</feature>
<dbReference type="InterPro" id="IPR035952">
    <property type="entry name" value="Rhomboid-like_sf"/>
</dbReference>